<comment type="similarity">
    <text evidence="2">Belongs to the peptidase M67C family.</text>
</comment>
<dbReference type="GO" id="GO:0070536">
    <property type="term" value="P:protein K63-linked deubiquitination"/>
    <property type="evidence" value="ECO:0007669"/>
    <property type="project" value="InterPro"/>
</dbReference>
<dbReference type="Pfam" id="PF01398">
    <property type="entry name" value="JAB"/>
    <property type="match status" value="1"/>
</dbReference>
<dbReference type="InterPro" id="IPR015063">
    <property type="entry name" value="USP8_dimer"/>
</dbReference>
<evidence type="ECO:0000256" key="5">
    <source>
        <dbReference type="ARBA" id="ARBA00022786"/>
    </source>
</evidence>
<evidence type="ECO:0000256" key="8">
    <source>
        <dbReference type="ARBA" id="ARBA00023049"/>
    </source>
</evidence>
<comment type="cofactor">
    <cofactor evidence="1">
        <name>Zn(2+)</name>
        <dbReference type="ChEBI" id="CHEBI:29105"/>
    </cofactor>
</comment>
<feature type="region of interest" description="Disordered" evidence="9">
    <location>
        <begin position="184"/>
        <end position="248"/>
    </location>
</feature>
<dbReference type="FunFam" id="3.40.140.10:FF:000033">
    <property type="entry name" value="AMSH-like protease sst2"/>
    <property type="match status" value="1"/>
</dbReference>
<name>A0A9W7SKH5_9PEZI</name>
<evidence type="ECO:0000256" key="9">
    <source>
        <dbReference type="SAM" id="MobiDB-lite"/>
    </source>
</evidence>
<comment type="caution">
    <text evidence="11">The sequence shown here is derived from an EMBL/GenBank/DDBJ whole genome shotgun (WGS) entry which is preliminary data.</text>
</comment>
<dbReference type="OrthoDB" id="3640at2759"/>
<reference evidence="11 12" key="1">
    <citation type="journal article" date="2018" name="IMA Fungus">
        <title>IMA Genome-F 10: Nine draft genome sequences of Claviceps purpurea s.lat., including C. arundinis, C. humidiphila, and C. cf. spartinae, pseudomolecules for the pitch canker pathogen Fusarium circinatum, draft genome of Davidsoniella eucalypti, Grosmannia galeiformis, Quambalaria eucalypti, and Teratosphaeria destructans.</title>
        <authorList>
            <person name="Wingfield B.D."/>
            <person name="Liu M."/>
            <person name="Nguyen H.D."/>
            <person name="Lane F.A."/>
            <person name="Morgan S.W."/>
            <person name="De Vos L."/>
            <person name="Wilken P.M."/>
            <person name="Duong T.A."/>
            <person name="Aylward J."/>
            <person name="Coetzee M.P."/>
            <person name="Dadej K."/>
            <person name="De Beer Z.W."/>
            <person name="Findlay W."/>
            <person name="Havenga M."/>
            <person name="Kolarik M."/>
            <person name="Menzies J.G."/>
            <person name="Naidoo K."/>
            <person name="Pochopski O."/>
            <person name="Shoukouhi P."/>
            <person name="Santana Q.C."/>
            <person name="Seifert K.A."/>
            <person name="Soal N."/>
            <person name="Steenkamp E.T."/>
            <person name="Tatham C.T."/>
            <person name="van der Nest M.A."/>
            <person name="Wingfield M.J."/>
        </authorList>
    </citation>
    <scope>NUCLEOTIDE SEQUENCE [LARGE SCALE GENOMIC DNA]</scope>
    <source>
        <strain evidence="11">CMW44962</strain>
    </source>
</reference>
<dbReference type="SUPFAM" id="SSF140856">
    <property type="entry name" value="USP8 N-terminal domain-like"/>
    <property type="match status" value="1"/>
</dbReference>
<reference evidence="11 12" key="2">
    <citation type="journal article" date="2021" name="Curr. Genet.">
        <title>Genetic response to nitrogen starvation in the aggressive Eucalyptus foliar pathogen Teratosphaeria destructans.</title>
        <authorList>
            <person name="Havenga M."/>
            <person name="Wingfield B.D."/>
            <person name="Wingfield M.J."/>
            <person name="Dreyer L.L."/>
            <person name="Roets F."/>
            <person name="Aylward J."/>
        </authorList>
    </citation>
    <scope>NUCLEOTIDE SEQUENCE [LARGE SCALE GENOMIC DNA]</scope>
    <source>
        <strain evidence="11">CMW44962</strain>
    </source>
</reference>
<keyword evidence="12" id="KW-1185">Reference proteome</keyword>
<keyword evidence="6" id="KW-0378">Hydrolase</keyword>
<dbReference type="Pfam" id="PF08969">
    <property type="entry name" value="USP8_dimer"/>
    <property type="match status" value="1"/>
</dbReference>
<dbReference type="AlphaFoldDB" id="A0A9W7SKH5"/>
<dbReference type="GO" id="GO:0061578">
    <property type="term" value="F:K63-linked deubiquitinase activity"/>
    <property type="evidence" value="ECO:0007669"/>
    <property type="project" value="InterPro"/>
</dbReference>
<dbReference type="SUPFAM" id="SSF102712">
    <property type="entry name" value="JAB1/MPN domain"/>
    <property type="match status" value="1"/>
</dbReference>
<protein>
    <submittedName>
        <fullName evidence="11">AMSH-like protease sst2</fullName>
    </submittedName>
</protein>
<evidence type="ECO:0000256" key="2">
    <source>
        <dbReference type="ARBA" id="ARBA00010981"/>
    </source>
</evidence>
<feature type="domain" description="MPN" evidence="10">
    <location>
        <begin position="340"/>
        <end position="470"/>
    </location>
</feature>
<dbReference type="PANTHER" id="PTHR12947:SF13">
    <property type="entry name" value="FI19924P1"/>
    <property type="match status" value="1"/>
</dbReference>
<evidence type="ECO:0000256" key="3">
    <source>
        <dbReference type="ARBA" id="ARBA00022670"/>
    </source>
</evidence>
<dbReference type="InterPro" id="IPR000555">
    <property type="entry name" value="JAMM/MPN+_dom"/>
</dbReference>
<dbReference type="Gene3D" id="1.20.58.80">
    <property type="entry name" value="Phosphotransferase system, lactose/cellobiose-type IIA subunit"/>
    <property type="match status" value="1"/>
</dbReference>
<sequence length="519" mass="58516">MALSRHHGAAVDRPLSVQEITAQADDFNFSIYRPFQQWLRAARLLLTEASICEEDGNSQMAYLYLYRHAQLILDRLPRHPDYKNPRFREDLAQARRALQSNIQRMEQLKPRITQQYARYAKAVERRNAERQRIQQQQDEDAREFSSRRQSILSDDGYGDRTQSLLANENRELAIDLAHREIRRRDVQRQSTKEAGISPATVASRRKGMIAPSEDEMRRRSLQDNGVREAGGQLYEGGRSATSSARTSNRLSAGNAYHYPAVPAKEANMDWRTPILPPEARPAAMSPPPLRPAKESIRRPSPPPAPPKTLAATRRSPPPEQQSKVIFKPEAFTEAGAPLRTLLLPSELRTTFLNLAHPNTARNLETCGILCGTAFSGALCITTLVIPDQNATSDTCDTTETGDNDLFNYCDENNLLVCGWIHTHPSQSCFLSSRDLHTSSGYQVMLPEAIAIVCAPRHMPDYGIFRLTDPPGLPHVLECTKKGLFHQHDEQRLYTDAVRPGHVMQDKRLGFEVVDLRKGN</sequence>
<dbReference type="GO" id="GO:0006508">
    <property type="term" value="P:proteolysis"/>
    <property type="evidence" value="ECO:0007669"/>
    <property type="project" value="UniProtKB-KW"/>
</dbReference>
<feature type="compositionally biased region" description="Low complexity" evidence="9">
    <location>
        <begin position="236"/>
        <end position="247"/>
    </location>
</feature>
<evidence type="ECO:0000256" key="7">
    <source>
        <dbReference type="ARBA" id="ARBA00022833"/>
    </source>
</evidence>
<dbReference type="GO" id="GO:0140492">
    <property type="term" value="F:metal-dependent deubiquitinase activity"/>
    <property type="evidence" value="ECO:0007669"/>
    <property type="project" value="InterPro"/>
</dbReference>
<dbReference type="GO" id="GO:0046872">
    <property type="term" value="F:metal ion binding"/>
    <property type="evidence" value="ECO:0007669"/>
    <property type="project" value="UniProtKB-KW"/>
</dbReference>
<keyword evidence="4" id="KW-0479">Metal-binding</keyword>
<dbReference type="GO" id="GO:0005768">
    <property type="term" value="C:endosome"/>
    <property type="evidence" value="ECO:0007669"/>
    <property type="project" value="TreeGrafter"/>
</dbReference>
<dbReference type="CDD" id="cd08066">
    <property type="entry name" value="MPN_AMSH_like"/>
    <property type="match status" value="1"/>
</dbReference>
<evidence type="ECO:0000313" key="11">
    <source>
        <dbReference type="EMBL" id="KAH9819375.1"/>
    </source>
</evidence>
<feature type="region of interest" description="Disordered" evidence="9">
    <location>
        <begin position="127"/>
        <end position="159"/>
    </location>
</feature>
<feature type="compositionally biased region" description="Pro residues" evidence="9">
    <location>
        <begin position="274"/>
        <end position="290"/>
    </location>
</feature>
<gene>
    <name evidence="11" type="ORF">Tdes44962_MAKER05213</name>
</gene>
<keyword evidence="3" id="KW-0645">Protease</keyword>
<evidence type="ECO:0000256" key="4">
    <source>
        <dbReference type="ARBA" id="ARBA00022723"/>
    </source>
</evidence>
<evidence type="ECO:0000313" key="12">
    <source>
        <dbReference type="Proteomes" id="UP001138500"/>
    </source>
</evidence>
<dbReference type="InterPro" id="IPR044098">
    <property type="entry name" value="STAMBP/STALP-like_MPN"/>
</dbReference>
<dbReference type="PANTHER" id="PTHR12947">
    <property type="entry name" value="AMSH-LIKE PROTEASE"/>
    <property type="match status" value="1"/>
</dbReference>
<proteinExistence type="inferred from homology"/>
<dbReference type="Gene3D" id="3.40.140.10">
    <property type="entry name" value="Cytidine Deaminase, domain 2"/>
    <property type="match status" value="1"/>
</dbReference>
<dbReference type="GO" id="GO:0016020">
    <property type="term" value="C:membrane"/>
    <property type="evidence" value="ECO:0007669"/>
    <property type="project" value="TreeGrafter"/>
</dbReference>
<keyword evidence="8" id="KW-0482">Metalloprotease</keyword>
<evidence type="ECO:0000256" key="1">
    <source>
        <dbReference type="ARBA" id="ARBA00001947"/>
    </source>
</evidence>
<dbReference type="SMART" id="SM00232">
    <property type="entry name" value="JAB_MPN"/>
    <property type="match status" value="1"/>
</dbReference>
<dbReference type="EMBL" id="RIBY02002323">
    <property type="protein sequence ID" value="KAH9819375.1"/>
    <property type="molecule type" value="Genomic_DNA"/>
</dbReference>
<keyword evidence="7" id="KW-0862">Zinc</keyword>
<feature type="region of interest" description="Disordered" evidence="9">
    <location>
        <begin position="273"/>
        <end position="323"/>
    </location>
</feature>
<evidence type="ECO:0000256" key="6">
    <source>
        <dbReference type="ARBA" id="ARBA00022801"/>
    </source>
</evidence>
<organism evidence="11 12">
    <name type="scientific">Teratosphaeria destructans</name>
    <dbReference type="NCBI Taxonomy" id="418781"/>
    <lineage>
        <taxon>Eukaryota</taxon>
        <taxon>Fungi</taxon>
        <taxon>Dikarya</taxon>
        <taxon>Ascomycota</taxon>
        <taxon>Pezizomycotina</taxon>
        <taxon>Dothideomycetes</taxon>
        <taxon>Dothideomycetidae</taxon>
        <taxon>Mycosphaerellales</taxon>
        <taxon>Teratosphaeriaceae</taxon>
        <taxon>Teratosphaeria</taxon>
    </lineage>
</organism>
<evidence type="ECO:0000259" key="10">
    <source>
        <dbReference type="PROSITE" id="PS50249"/>
    </source>
</evidence>
<dbReference type="PROSITE" id="PS50249">
    <property type="entry name" value="MPN"/>
    <property type="match status" value="1"/>
</dbReference>
<dbReference type="Proteomes" id="UP001138500">
    <property type="component" value="Unassembled WGS sequence"/>
</dbReference>
<keyword evidence="5" id="KW-0833">Ubl conjugation pathway</keyword>
<dbReference type="InterPro" id="IPR037518">
    <property type="entry name" value="MPN"/>
</dbReference>
<accession>A0A9W7SKH5</accession>